<dbReference type="AlphaFoldDB" id="A0A0K2GAF2"/>
<evidence type="ECO:0000259" key="2">
    <source>
        <dbReference type="PROSITE" id="PS50532"/>
    </source>
</evidence>
<dbReference type="EMBL" id="CP011801">
    <property type="protein sequence ID" value="ALA57941.1"/>
    <property type="molecule type" value="Genomic_DNA"/>
</dbReference>
<organism evidence="4 6">
    <name type="scientific">Nitrospira moscoviensis</name>
    <dbReference type="NCBI Taxonomy" id="42253"/>
    <lineage>
        <taxon>Bacteria</taxon>
        <taxon>Pseudomonadati</taxon>
        <taxon>Nitrospirota</taxon>
        <taxon>Nitrospiria</taxon>
        <taxon>Nitrospirales</taxon>
        <taxon>Nitrospiraceae</taxon>
        <taxon>Nitrospira</taxon>
    </lineage>
</organism>
<evidence type="ECO:0000256" key="1">
    <source>
        <dbReference type="ARBA" id="ARBA00009277"/>
    </source>
</evidence>
<dbReference type="InterPro" id="IPR017895">
    <property type="entry name" value="HTH_IS408/IS1162_type"/>
</dbReference>
<protein>
    <submittedName>
        <fullName evidence="4">Transposase</fullName>
    </submittedName>
</protein>
<name>A0A0K2GAF2_NITMO</name>
<dbReference type="PATRIC" id="fig|42253.5.peg.1489"/>
<dbReference type="KEGG" id="nmv:NITMOv2_1515"/>
<comment type="similarity">
    <text evidence="1">Belongs to the transposase IS21/IS408/IS1162 family.</text>
</comment>
<accession>A0A0K2GAF2</accession>
<dbReference type="SUPFAM" id="SSF53098">
    <property type="entry name" value="Ribonuclease H-like"/>
    <property type="match status" value="1"/>
</dbReference>
<dbReference type="InterPro" id="IPR012337">
    <property type="entry name" value="RNaseH-like_sf"/>
</dbReference>
<evidence type="ECO:0000259" key="3">
    <source>
        <dbReference type="PROSITE" id="PS50994"/>
    </source>
</evidence>
<dbReference type="KEGG" id="nmv:NITMOv2_3100"/>
<dbReference type="InterPro" id="IPR001584">
    <property type="entry name" value="Integrase_cat-core"/>
</dbReference>
<dbReference type="Gene3D" id="3.30.420.10">
    <property type="entry name" value="Ribonuclease H-like superfamily/Ribonuclease H"/>
    <property type="match status" value="1"/>
</dbReference>
<dbReference type="Pfam" id="PF22483">
    <property type="entry name" value="Mu-transpos_C_2"/>
    <property type="match status" value="1"/>
</dbReference>
<feature type="domain" description="Integrase catalytic" evidence="3">
    <location>
        <begin position="177"/>
        <end position="359"/>
    </location>
</feature>
<dbReference type="PROSITE" id="PS50994">
    <property type="entry name" value="INTEGRASE"/>
    <property type="match status" value="1"/>
</dbReference>
<dbReference type="PANTHER" id="PTHR35004:SF8">
    <property type="entry name" value="TRANSPOSASE RV3428C-RELATED"/>
    <property type="match status" value="1"/>
</dbReference>
<evidence type="ECO:0000313" key="6">
    <source>
        <dbReference type="Proteomes" id="UP000069205"/>
    </source>
</evidence>
<sequence length="560" mass="62674">MADIPRNKPAIRHGLLSEPPATQVLLNLGIVSPPFTRGEGLMPAERVTMRKIKDLLRLKWACGLSNRQVAASCGVARSTVAETLYRATAAGLSWPLPEELDDAQLETRLYPAAPSPTSPPRAMPDWATVHQELTRKGVTLALLWQEYKAQHPDGYQYSRFCDLYGAWRATLDRCLRQEHRAGEKLFVDYAGQTVPVQDRQTGTIRQAQIFVAVLGASSYTYAEATWTQTLPDWTGSHVRAFAFLGGVPEILVPDNLRSGVTKACRYEPELNPTYADLARHYGVAVIPARVRKPRDKAKVEAGVLLVERWILACLRHHPFFSLAELNTAIAACLDRLNRRPFKKLPGCRQSQFEAVDRPALQPLPTEPYVYAEWRIARVNIDSHLEVEGHYYSVPSALVHQALDVRLTAATIECFYKGQRVASHMRSAERGRHTTVTAHLPSAHQRYLAWSPSRLIQWAETVGPATGTVVAELLARRPHPEQGYRSCLGILRLERTYSAARLEAACRRAQVLEAFTYKSVQSILQTGLDQQPLPEPVPTVPLPHAHDHLRGTTYYQQEGGF</sequence>
<proteinExistence type="inferred from homology"/>
<dbReference type="InterPro" id="IPR036397">
    <property type="entry name" value="RNaseH_sf"/>
</dbReference>
<dbReference type="GO" id="GO:0003676">
    <property type="term" value="F:nucleic acid binding"/>
    <property type="evidence" value="ECO:0007669"/>
    <property type="project" value="InterPro"/>
</dbReference>
<dbReference type="PANTHER" id="PTHR35004">
    <property type="entry name" value="TRANSPOSASE RV3428C-RELATED"/>
    <property type="match status" value="1"/>
</dbReference>
<evidence type="ECO:0000313" key="4">
    <source>
        <dbReference type="EMBL" id="ALA57941.1"/>
    </source>
</evidence>
<gene>
    <name evidence="4" type="ORF">NITMOv2_1515</name>
    <name evidence="5" type="ORF">NITMOv2_3100</name>
</gene>
<dbReference type="Proteomes" id="UP000069205">
    <property type="component" value="Chromosome"/>
</dbReference>
<dbReference type="InterPro" id="IPR054353">
    <property type="entry name" value="IstA-like_C"/>
</dbReference>
<dbReference type="EMBL" id="CP011801">
    <property type="protein sequence ID" value="ALA59499.1"/>
    <property type="molecule type" value="Genomic_DNA"/>
</dbReference>
<dbReference type="GO" id="GO:0015074">
    <property type="term" value="P:DNA integration"/>
    <property type="evidence" value="ECO:0007669"/>
    <property type="project" value="InterPro"/>
</dbReference>
<dbReference type="PROSITE" id="PS50532">
    <property type="entry name" value="HTH_IS408"/>
    <property type="match status" value="1"/>
</dbReference>
<dbReference type="NCBIfam" id="NF033546">
    <property type="entry name" value="transpos_IS21"/>
    <property type="match status" value="1"/>
</dbReference>
<keyword evidence="6" id="KW-1185">Reference proteome</keyword>
<dbReference type="Pfam" id="PF00665">
    <property type="entry name" value="rve"/>
    <property type="match status" value="1"/>
</dbReference>
<reference evidence="4 6" key="1">
    <citation type="journal article" date="2015" name="Proc. Natl. Acad. Sci. U.S.A.">
        <title>Expanded metabolic versatility of ubiquitous nitrite-oxidizing bacteria from the genus Nitrospira.</title>
        <authorList>
            <person name="Koch H."/>
            <person name="Lucker S."/>
            <person name="Albertsen M."/>
            <person name="Kitzinger K."/>
            <person name="Herbold C."/>
            <person name="Spieck E."/>
            <person name="Nielsen P.H."/>
            <person name="Wagner M."/>
            <person name="Daims H."/>
        </authorList>
    </citation>
    <scope>NUCLEOTIDE SEQUENCE [LARGE SCALE GENOMIC DNA]</scope>
    <source>
        <strain evidence="4 6">NSP M-1</strain>
    </source>
</reference>
<feature type="domain" description="HTH IS408-type" evidence="2">
    <location>
        <begin position="52"/>
        <end position="133"/>
    </location>
</feature>
<evidence type="ECO:0000313" key="5">
    <source>
        <dbReference type="EMBL" id="ALA59499.1"/>
    </source>
</evidence>